<evidence type="ECO:0000256" key="2">
    <source>
        <dbReference type="SAM" id="Phobius"/>
    </source>
</evidence>
<evidence type="ECO:0000313" key="4">
    <source>
        <dbReference type="Proteomes" id="UP000041254"/>
    </source>
</evidence>
<dbReference type="PANTHER" id="PTHR30353:SF0">
    <property type="entry name" value="TRANSMEMBRANE PROTEIN"/>
    <property type="match status" value="1"/>
</dbReference>
<dbReference type="OrthoDB" id="205776at2759"/>
<dbReference type="VEuPathDB" id="CryptoDB:Vbra_8829"/>
<dbReference type="Proteomes" id="UP000041254">
    <property type="component" value="Unassembled WGS sequence"/>
</dbReference>
<feature type="transmembrane region" description="Helical" evidence="2">
    <location>
        <begin position="263"/>
        <end position="292"/>
    </location>
</feature>
<keyword evidence="2" id="KW-0812">Transmembrane</keyword>
<feature type="compositionally biased region" description="Basic residues" evidence="1">
    <location>
        <begin position="1"/>
        <end position="17"/>
    </location>
</feature>
<name>A0A0G4F5D7_VITBC</name>
<feature type="transmembrane region" description="Helical" evidence="2">
    <location>
        <begin position="21"/>
        <end position="40"/>
    </location>
</feature>
<evidence type="ECO:0000256" key="1">
    <source>
        <dbReference type="SAM" id="MobiDB-lite"/>
    </source>
</evidence>
<dbReference type="OMA" id="FTTMANI"/>
<sequence>MRRAFPSRQHQHQHRNQSQRGSASFILRTLFLFGFLLPPLRVTAFTAPHRPRPPLIDAYASSSQSPCASHVSPCLVVRMMALPQLQLPWSIPELLERASTVPVPCYFLYLMAAGIGIPVSEDALCIFVGTLLPQPSSWSKRVATVATLYAGVTVSDMLTYSIGVALERGLLEPIKHRIFPHHGDGWPPKNSLWERALRRVQSSGGAVGFVQRWMVGVRYPIALVCGFTGVPFRSFASGVLGGAVGTLTVQLAIGYALRNNPKATGVIAAGIATYYMLGAPLAALASSVVLYFDF</sequence>
<keyword evidence="4" id="KW-1185">Reference proteome</keyword>
<dbReference type="AlphaFoldDB" id="A0A0G4F5D7"/>
<keyword evidence="2" id="KW-0472">Membrane</keyword>
<dbReference type="EMBL" id="CDMY01000373">
    <property type="protein sequence ID" value="CEM06943.1"/>
    <property type="molecule type" value="Genomic_DNA"/>
</dbReference>
<reference evidence="3 4" key="1">
    <citation type="submission" date="2014-11" db="EMBL/GenBank/DDBJ databases">
        <authorList>
            <person name="Zhu J."/>
            <person name="Qi W."/>
            <person name="Song R."/>
        </authorList>
    </citation>
    <scope>NUCLEOTIDE SEQUENCE [LARGE SCALE GENOMIC DNA]</scope>
</reference>
<dbReference type="InParanoid" id="A0A0G4F5D7"/>
<feature type="region of interest" description="Disordered" evidence="1">
    <location>
        <begin position="1"/>
        <end position="20"/>
    </location>
</feature>
<keyword evidence="2" id="KW-1133">Transmembrane helix</keyword>
<proteinExistence type="predicted"/>
<gene>
    <name evidence="3" type="ORF">Vbra_8829</name>
</gene>
<protein>
    <submittedName>
        <fullName evidence="3">Uncharacterized protein</fullName>
    </submittedName>
</protein>
<accession>A0A0G4F5D7</accession>
<organism evidence="3 4">
    <name type="scientific">Vitrella brassicaformis (strain CCMP3155)</name>
    <dbReference type="NCBI Taxonomy" id="1169540"/>
    <lineage>
        <taxon>Eukaryota</taxon>
        <taxon>Sar</taxon>
        <taxon>Alveolata</taxon>
        <taxon>Colpodellida</taxon>
        <taxon>Vitrellaceae</taxon>
        <taxon>Vitrella</taxon>
    </lineage>
</organism>
<evidence type="ECO:0000313" key="3">
    <source>
        <dbReference type="EMBL" id="CEM06943.1"/>
    </source>
</evidence>
<feature type="transmembrane region" description="Helical" evidence="2">
    <location>
        <begin position="235"/>
        <end position="257"/>
    </location>
</feature>
<dbReference type="PANTHER" id="PTHR30353">
    <property type="entry name" value="INNER MEMBRANE PROTEIN DEDA-RELATED"/>
    <property type="match status" value="1"/>
</dbReference>
<dbReference type="InterPro" id="IPR032818">
    <property type="entry name" value="DedA-like"/>
</dbReference>